<feature type="chain" id="PRO_5022021563" description="Peptidase MA-like domain-containing protein" evidence="1">
    <location>
        <begin position="23"/>
        <end position="300"/>
    </location>
</feature>
<evidence type="ECO:0000259" key="2">
    <source>
        <dbReference type="Pfam" id="PF13485"/>
    </source>
</evidence>
<keyword evidence="4" id="KW-1185">Reference proteome</keyword>
<dbReference type="Proteomes" id="UP000315700">
    <property type="component" value="Chromosome"/>
</dbReference>
<proteinExistence type="predicted"/>
<accession>A0A517SMH5</accession>
<feature type="domain" description="Peptidase MA-like" evidence="2">
    <location>
        <begin position="141"/>
        <end position="280"/>
    </location>
</feature>
<organism evidence="3 4">
    <name type="scientific">Caulifigura coniformis</name>
    <dbReference type="NCBI Taxonomy" id="2527983"/>
    <lineage>
        <taxon>Bacteria</taxon>
        <taxon>Pseudomonadati</taxon>
        <taxon>Planctomycetota</taxon>
        <taxon>Planctomycetia</taxon>
        <taxon>Planctomycetales</taxon>
        <taxon>Planctomycetaceae</taxon>
        <taxon>Caulifigura</taxon>
    </lineage>
</organism>
<dbReference type="AlphaFoldDB" id="A0A517SMH5"/>
<dbReference type="RefSeq" id="WP_145034684.1">
    <property type="nucleotide sequence ID" value="NZ_CP036271.1"/>
</dbReference>
<dbReference type="EMBL" id="CP036271">
    <property type="protein sequence ID" value="QDT57330.1"/>
    <property type="molecule type" value="Genomic_DNA"/>
</dbReference>
<dbReference type="Pfam" id="PF13485">
    <property type="entry name" value="Peptidase_MA_2"/>
    <property type="match status" value="1"/>
</dbReference>
<dbReference type="OrthoDB" id="260154at2"/>
<sequence length="300" mass="34368" precursor="true">MNHFARCLAGFLILATASAGRAADHVCPAGNKTCCCYRPVRHQGWAALESNRFRIHYTGPQERAVPLVTFCEETCESLRSRWIDDRRETWSCKCDIYLYPTARTFERGARAPAEMWGVADLEIGEGRVWKRRLHLRADNEDKLKPVLTHEMTHVVLAEHFCRKPIPRWADEGIAVFSEPPERQQRMLGFLKDEAAQKRLLPLKQVTSMRDGPQNERESELFYGQSGAVIEYLVSHHKLSEKDVLAFVGLCGEQGWERAITKTLPGMTASQFESRWKEWLTTREEALVTSVSPREQVTLLP</sequence>
<keyword evidence="1" id="KW-0732">Signal</keyword>
<dbReference type="KEGG" id="ccos:Pan44_53980"/>
<dbReference type="InterPro" id="IPR039568">
    <property type="entry name" value="Peptidase_MA-like_dom"/>
</dbReference>
<name>A0A517SMH5_9PLAN</name>
<evidence type="ECO:0000313" key="4">
    <source>
        <dbReference type="Proteomes" id="UP000315700"/>
    </source>
</evidence>
<feature type="signal peptide" evidence="1">
    <location>
        <begin position="1"/>
        <end position="22"/>
    </location>
</feature>
<gene>
    <name evidence="3" type="ORF">Pan44_53980</name>
</gene>
<evidence type="ECO:0000256" key="1">
    <source>
        <dbReference type="SAM" id="SignalP"/>
    </source>
</evidence>
<reference evidence="3 4" key="1">
    <citation type="submission" date="2019-02" db="EMBL/GenBank/DDBJ databases">
        <title>Deep-cultivation of Planctomycetes and their phenomic and genomic characterization uncovers novel biology.</title>
        <authorList>
            <person name="Wiegand S."/>
            <person name="Jogler M."/>
            <person name="Boedeker C."/>
            <person name="Pinto D."/>
            <person name="Vollmers J."/>
            <person name="Rivas-Marin E."/>
            <person name="Kohn T."/>
            <person name="Peeters S.H."/>
            <person name="Heuer A."/>
            <person name="Rast P."/>
            <person name="Oberbeckmann S."/>
            <person name="Bunk B."/>
            <person name="Jeske O."/>
            <person name="Meyerdierks A."/>
            <person name="Storesund J.E."/>
            <person name="Kallscheuer N."/>
            <person name="Luecker S."/>
            <person name="Lage O.M."/>
            <person name="Pohl T."/>
            <person name="Merkel B.J."/>
            <person name="Hornburger P."/>
            <person name="Mueller R.-W."/>
            <person name="Bruemmer F."/>
            <person name="Labrenz M."/>
            <person name="Spormann A.M."/>
            <person name="Op den Camp H."/>
            <person name="Overmann J."/>
            <person name="Amann R."/>
            <person name="Jetten M.S.M."/>
            <person name="Mascher T."/>
            <person name="Medema M.H."/>
            <person name="Devos D.P."/>
            <person name="Kaster A.-K."/>
            <person name="Ovreas L."/>
            <person name="Rohde M."/>
            <person name="Galperin M.Y."/>
            <person name="Jogler C."/>
        </authorList>
    </citation>
    <scope>NUCLEOTIDE SEQUENCE [LARGE SCALE GENOMIC DNA]</scope>
    <source>
        <strain evidence="3 4">Pan44</strain>
    </source>
</reference>
<dbReference type="InParanoid" id="A0A517SMH5"/>
<protein>
    <recommendedName>
        <fullName evidence="2">Peptidase MA-like domain-containing protein</fullName>
    </recommendedName>
</protein>
<evidence type="ECO:0000313" key="3">
    <source>
        <dbReference type="EMBL" id="QDT57330.1"/>
    </source>
</evidence>